<dbReference type="Proteomes" id="UP000239899">
    <property type="component" value="Unassembled WGS sequence"/>
</dbReference>
<dbReference type="SUPFAM" id="SSF68906">
    <property type="entry name" value="SAP domain"/>
    <property type="match status" value="1"/>
</dbReference>
<organism evidence="3 4">
    <name type="scientific">Chlorella sorokiniana</name>
    <name type="common">Freshwater green alga</name>
    <dbReference type="NCBI Taxonomy" id="3076"/>
    <lineage>
        <taxon>Eukaryota</taxon>
        <taxon>Viridiplantae</taxon>
        <taxon>Chlorophyta</taxon>
        <taxon>core chlorophytes</taxon>
        <taxon>Trebouxiophyceae</taxon>
        <taxon>Chlorellales</taxon>
        <taxon>Chlorellaceae</taxon>
        <taxon>Chlorella clade</taxon>
        <taxon>Chlorella</taxon>
    </lineage>
</organism>
<feature type="compositionally biased region" description="Low complexity" evidence="1">
    <location>
        <begin position="110"/>
        <end position="119"/>
    </location>
</feature>
<dbReference type="Pfam" id="PF10172">
    <property type="entry name" value="DDA1"/>
    <property type="match status" value="1"/>
</dbReference>
<dbReference type="EMBL" id="LHPG02000009">
    <property type="protein sequence ID" value="PRW56014.1"/>
    <property type="molecule type" value="Genomic_DNA"/>
</dbReference>
<proteinExistence type="predicted"/>
<name>A0A2P6TPP8_CHLSO</name>
<dbReference type="Pfam" id="PF02037">
    <property type="entry name" value="SAP"/>
    <property type="match status" value="1"/>
</dbReference>
<accession>A0A2P6TPP8</accession>
<dbReference type="OrthoDB" id="445357at2759"/>
<reference evidence="3 4" key="1">
    <citation type="journal article" date="2018" name="Plant J.">
        <title>Genome sequences of Chlorella sorokiniana UTEX 1602 and Micractinium conductrix SAG 241.80: implications to maltose excretion by a green alga.</title>
        <authorList>
            <person name="Arriola M.B."/>
            <person name="Velmurugan N."/>
            <person name="Zhang Y."/>
            <person name="Plunkett M.H."/>
            <person name="Hondzo H."/>
            <person name="Barney B.M."/>
        </authorList>
    </citation>
    <scope>NUCLEOTIDE SEQUENCE [LARGE SCALE GENOMIC DNA]</scope>
    <source>
        <strain evidence="4">UTEX 1602</strain>
    </source>
</reference>
<dbReference type="InterPro" id="IPR036361">
    <property type="entry name" value="SAP_dom_sf"/>
</dbReference>
<dbReference type="InterPro" id="IPR003034">
    <property type="entry name" value="SAP_dom"/>
</dbReference>
<protein>
    <submittedName>
        <fullName evidence="3">SAP domain-containing</fullName>
    </submittedName>
</protein>
<evidence type="ECO:0000313" key="4">
    <source>
        <dbReference type="Proteomes" id="UP000239899"/>
    </source>
</evidence>
<dbReference type="PROSITE" id="PS50800">
    <property type="entry name" value="SAP"/>
    <property type="match status" value="1"/>
</dbReference>
<feature type="region of interest" description="Disordered" evidence="1">
    <location>
        <begin position="55"/>
        <end position="123"/>
    </location>
</feature>
<dbReference type="Gene3D" id="1.10.720.30">
    <property type="entry name" value="SAP domain"/>
    <property type="match status" value="1"/>
</dbReference>
<evidence type="ECO:0000313" key="3">
    <source>
        <dbReference type="EMBL" id="PRW56014.1"/>
    </source>
</evidence>
<dbReference type="InterPro" id="IPR018276">
    <property type="entry name" value="DDA1_dom"/>
</dbReference>
<gene>
    <name evidence="3" type="ORF">C2E21_4995</name>
</gene>
<feature type="domain" description="SAP" evidence="2">
    <location>
        <begin position="128"/>
        <end position="162"/>
    </location>
</feature>
<comment type="caution">
    <text evidence="3">The sequence shown here is derived from an EMBL/GenBank/DDBJ whole genome shotgun (WGS) entry which is preliminary data.</text>
</comment>
<feature type="compositionally biased region" description="Basic and acidic residues" evidence="1">
    <location>
        <begin position="59"/>
        <end position="76"/>
    </location>
</feature>
<sequence>MSLSFLENLPSRGTLVAVQPGAAFTAPPPAYIADHDTAPQQVVKNDQTSVLIRTLQNKKAKEEAKRKQTKAADKGKRPAAAAADDGEGGGRASKRPAAAAAGDGAGPSGAAGSSVPDPGQSSFTRLGLVQKTIKELQNVLKAWNLPVSGKKDDLIQRILDHQKSAKGS</sequence>
<keyword evidence="4" id="KW-1185">Reference proteome</keyword>
<dbReference type="AlphaFoldDB" id="A0A2P6TPP8"/>
<evidence type="ECO:0000256" key="1">
    <source>
        <dbReference type="SAM" id="MobiDB-lite"/>
    </source>
</evidence>
<evidence type="ECO:0000259" key="2">
    <source>
        <dbReference type="PROSITE" id="PS50800"/>
    </source>
</evidence>